<accession>A0A2V1EBB3</accession>
<dbReference type="Pfam" id="PF22486">
    <property type="entry name" value="MATH_2"/>
    <property type="match status" value="1"/>
</dbReference>
<feature type="domain" description="RING-type" evidence="7">
    <location>
        <begin position="1352"/>
        <end position="1387"/>
    </location>
</feature>
<evidence type="ECO:0000256" key="6">
    <source>
        <dbReference type="SAM" id="MobiDB-lite"/>
    </source>
</evidence>
<dbReference type="InterPro" id="IPR003409">
    <property type="entry name" value="MORN"/>
</dbReference>
<dbReference type="InterPro" id="IPR038765">
    <property type="entry name" value="Papain-like_cys_pep_sf"/>
</dbReference>
<feature type="region of interest" description="Disordered" evidence="6">
    <location>
        <begin position="330"/>
        <end position="375"/>
    </location>
</feature>
<evidence type="ECO:0000313" key="10">
    <source>
        <dbReference type="Proteomes" id="UP000244855"/>
    </source>
</evidence>
<feature type="compositionally biased region" description="Polar residues" evidence="6">
    <location>
        <begin position="1076"/>
        <end position="1090"/>
    </location>
</feature>
<evidence type="ECO:0000256" key="1">
    <source>
        <dbReference type="ARBA" id="ARBA00004496"/>
    </source>
</evidence>
<evidence type="ECO:0000259" key="7">
    <source>
        <dbReference type="PROSITE" id="PS50089"/>
    </source>
</evidence>
<dbReference type="SUPFAM" id="SSF49599">
    <property type="entry name" value="TRAF domain-like"/>
    <property type="match status" value="1"/>
</dbReference>
<keyword evidence="4" id="KW-0833">Ubl conjugation pathway</keyword>
<dbReference type="Gene3D" id="3.90.70.10">
    <property type="entry name" value="Cysteine proteinases"/>
    <property type="match status" value="1"/>
</dbReference>
<protein>
    <recommendedName>
        <fullName evidence="11">RING-type domain-containing protein</fullName>
    </recommendedName>
</protein>
<keyword evidence="2" id="KW-0963">Cytoplasm</keyword>
<dbReference type="PROSITE" id="PS50089">
    <property type="entry name" value="ZF_RING_2"/>
    <property type="match status" value="1"/>
</dbReference>
<dbReference type="Proteomes" id="UP000244855">
    <property type="component" value="Unassembled WGS sequence"/>
</dbReference>
<evidence type="ECO:0000256" key="5">
    <source>
        <dbReference type="PROSITE-ProRule" id="PRU00175"/>
    </source>
</evidence>
<feature type="compositionally biased region" description="Basic and acidic residues" evidence="6">
    <location>
        <begin position="245"/>
        <end position="255"/>
    </location>
</feature>
<dbReference type="SMART" id="SM00184">
    <property type="entry name" value="RING"/>
    <property type="match status" value="1"/>
</dbReference>
<dbReference type="SMART" id="SM00698">
    <property type="entry name" value="MORN"/>
    <property type="match status" value="4"/>
</dbReference>
<dbReference type="Pfam" id="PF13920">
    <property type="entry name" value="zf-C3HC4_3"/>
    <property type="match status" value="1"/>
</dbReference>
<evidence type="ECO:0000313" key="9">
    <source>
        <dbReference type="EMBL" id="PVI07656.1"/>
    </source>
</evidence>
<keyword evidence="5" id="KW-0863">Zinc-finger</keyword>
<evidence type="ECO:0000256" key="3">
    <source>
        <dbReference type="ARBA" id="ARBA00022737"/>
    </source>
</evidence>
<dbReference type="Gene3D" id="2.60.210.10">
    <property type="entry name" value="Apoptosis, Tumor Necrosis Factor Receptor Associated Protein 2, Chain A"/>
    <property type="match status" value="1"/>
</dbReference>
<dbReference type="SUPFAM" id="SSF82185">
    <property type="entry name" value="Histone H3 K4-specific methyltransferase SET7/9 N-terminal domain"/>
    <property type="match status" value="1"/>
</dbReference>
<dbReference type="OrthoDB" id="294378at2759"/>
<feature type="compositionally biased region" description="Polar residues" evidence="6">
    <location>
        <begin position="47"/>
        <end position="59"/>
    </location>
</feature>
<sequence length="1400" mass="155455">MSVANVEQPAPLYFQQPPSSPPFSAPQSPHELPQPHPPLASSPVPPTTQDVNMDNSSTILPPAGQPHDRDDAVMQDGLADGLEPPASNPPSGNIAVEIASVPAEEDAMDTAPDGNGIAPPGNPASTQDDAGVTQNEHATNGVTQQEPSGNDSQPPAPTSDAVCTNWSHAPSLKPPTENDPSAQPPATDPSIEHPPPPPPAEPVRSDSESSDEDDDGQPWHPIQEDLSSPDEDELKEIESTTEYSALDHEHWEKKAFSPLEEPEYSAGESGRIEWKIDAYNGTRENPNRDLVMKSKPVNIGGYDWQIKFYPKGNDSEYLSVYVECLSVEANESQNDAEEDNNPSSPEDVMVTGDGPVSREKAPSMPSEKEPDELQHTPIPLLGSQKIVKRKSVAAQVSVVLYNPNEPRVNVARTCLHRFCSASPDWGWTRFHGPYYDIPNRVRGQRQALLRDDKLAFTGYIRIVNDETNCLWEHPSSDNVWDSLAMTGLHSLTLKTSSFSSSSLPGGNIISAVAPWMLSKPFRQLLYKFTTNGSENFSTRPRPLIAAFQKVLYRIRTQVQPGTGSVPLDPIIDALAWYGIHNRLAKLDVIAVWEYLRNKLEDELFDTPLSNALEDLFGPKRDYNTGIPNYRVGVLGVESMQKAIDQSPELTLPTSPPPKLLKVELERQFFDTGSRSYVKLLNKVTLDDHINVRNTAYTLFGFVVHKQTLQSYLYQPIMRPGGPGTKWYSYSDSRDDHMVKCLTQRQAVTLHEGKEGSGRVTGNDSIAYVVMYIRDDIKASAFSQDSEQWDIPLHITNEYGVRPNGNESNVTPEQNQQQADKEDGTEATSAQDIPTPEERQFQIISSKAFLEHEGPGFVDVYGSNHDLAHSNPPQYIQLMATDGYRDIREKIAGLVGGVDDLRQVKFWFLDTNHGFFGQPQLLSTGKIEFSSGIYDYAVEQIKDEKLEEHSLYWNSRRIWFHVVDVADLPELPKEVPKVEPEPPSESVVVAPVDTENSAIPSEQPPATDAPQVEDTPMSEPDEPEPEQPQRTPLEVSDPIVPNTGDTAMVGADAPAPPDPAATEAAPLADGSADTEMGGTQENTDVPSNETANIPPEPAPVPTEEPAQNSEPPVERSQTPPPPPDELYFFVKFFDAEKQLLVPKGSFIAHRTDKLESTIVKRLELPSDQKLELYEETKLTQVSPLKGHRSFYTNDLINSALIIYTYPLTAEQREALADRAAFADLQAYLTFRAKARNFPHMLNGHFTHNYFSSQYYKGEFKNGHRHGKGYRIYHSGATYEGHFRLSQRHGEHGRYTYQNGDIYDGQWVANQQHGTGTFTEAATGNTYMGGWKNDKKFGEGVTHWKNAQETERLCRICWEESAEAAFNDCGHVVACLPCARQVENCPVCRRRVLSAMKLYYVA</sequence>
<feature type="compositionally biased region" description="Pro residues" evidence="6">
    <location>
        <begin position="32"/>
        <end position="46"/>
    </location>
</feature>
<feature type="domain" description="MATH" evidence="8">
    <location>
        <begin position="269"/>
        <end position="460"/>
    </location>
</feature>
<gene>
    <name evidence="9" type="ORF">DM02DRAFT_580320</name>
</gene>
<dbReference type="Gene3D" id="2.20.110.10">
    <property type="entry name" value="Histone H3 K4-specific methyltransferase SET7/9 N-terminal domain"/>
    <property type="match status" value="1"/>
</dbReference>
<dbReference type="Gene3D" id="3.30.40.10">
    <property type="entry name" value="Zinc/RING finger domain, C3HC4 (zinc finger)"/>
    <property type="match status" value="1"/>
</dbReference>
<dbReference type="GO" id="GO:0008270">
    <property type="term" value="F:zinc ion binding"/>
    <property type="evidence" value="ECO:0007669"/>
    <property type="project" value="UniProtKB-KW"/>
</dbReference>
<organism evidence="9 10">
    <name type="scientific">Periconia macrospinosa</name>
    <dbReference type="NCBI Taxonomy" id="97972"/>
    <lineage>
        <taxon>Eukaryota</taxon>
        <taxon>Fungi</taxon>
        <taxon>Dikarya</taxon>
        <taxon>Ascomycota</taxon>
        <taxon>Pezizomycotina</taxon>
        <taxon>Dothideomycetes</taxon>
        <taxon>Pleosporomycetidae</taxon>
        <taxon>Pleosporales</taxon>
        <taxon>Massarineae</taxon>
        <taxon>Periconiaceae</taxon>
        <taxon>Periconia</taxon>
    </lineage>
</organism>
<dbReference type="PANTHER" id="PTHR43215:SF14">
    <property type="entry name" value="RADIAL SPOKE HEAD 1 HOMOLOG"/>
    <property type="match status" value="1"/>
</dbReference>
<dbReference type="Pfam" id="PF12436">
    <property type="entry name" value="USP7_ICP0_bdg"/>
    <property type="match status" value="1"/>
</dbReference>
<keyword evidence="5" id="KW-0479">Metal-binding</keyword>
<dbReference type="InterPro" id="IPR024729">
    <property type="entry name" value="USP7_ICP0-binding_dom"/>
</dbReference>
<keyword evidence="10" id="KW-1185">Reference proteome</keyword>
<feature type="region of interest" description="Disordered" evidence="6">
    <location>
        <begin position="1"/>
        <end position="271"/>
    </location>
</feature>
<dbReference type="SUPFAM" id="SSF57850">
    <property type="entry name" value="RING/U-box"/>
    <property type="match status" value="1"/>
</dbReference>
<dbReference type="GO" id="GO:0005737">
    <property type="term" value="C:cytoplasm"/>
    <property type="evidence" value="ECO:0007669"/>
    <property type="project" value="UniProtKB-SubCell"/>
</dbReference>
<feature type="compositionally biased region" description="Low complexity" evidence="6">
    <location>
        <begin position="1059"/>
        <end position="1068"/>
    </location>
</feature>
<dbReference type="InterPro" id="IPR001841">
    <property type="entry name" value="Znf_RING"/>
</dbReference>
<dbReference type="STRING" id="97972.A0A2V1EBB3"/>
<evidence type="ECO:0000256" key="4">
    <source>
        <dbReference type="ARBA" id="ARBA00022786"/>
    </source>
</evidence>
<evidence type="ECO:0000259" key="8">
    <source>
        <dbReference type="PROSITE" id="PS50144"/>
    </source>
</evidence>
<evidence type="ECO:0008006" key="11">
    <source>
        <dbReference type="Google" id="ProtNLM"/>
    </source>
</evidence>
<feature type="compositionally biased region" description="Polar residues" evidence="6">
    <location>
        <begin position="804"/>
        <end position="817"/>
    </location>
</feature>
<dbReference type="PANTHER" id="PTHR43215">
    <property type="entry name" value="RADIAL SPOKE HEAD 1 HOMOLOG"/>
    <property type="match status" value="1"/>
</dbReference>
<name>A0A2V1EBB3_9PLEO</name>
<dbReference type="InterPro" id="IPR013083">
    <property type="entry name" value="Znf_RING/FYVE/PHD"/>
</dbReference>
<dbReference type="InterPro" id="IPR008974">
    <property type="entry name" value="TRAF-like"/>
</dbReference>
<proteinExistence type="predicted"/>
<feature type="region of interest" description="Disordered" evidence="6">
    <location>
        <begin position="994"/>
        <end position="1120"/>
    </location>
</feature>
<dbReference type="InterPro" id="IPR002083">
    <property type="entry name" value="MATH/TRAF_dom"/>
</dbReference>
<feature type="compositionally biased region" description="Basic and acidic residues" evidence="6">
    <location>
        <begin position="356"/>
        <end position="374"/>
    </location>
</feature>
<keyword evidence="3" id="KW-0677">Repeat</keyword>
<dbReference type="SUPFAM" id="SSF54001">
    <property type="entry name" value="Cysteine proteinases"/>
    <property type="match status" value="1"/>
</dbReference>
<dbReference type="GO" id="GO:0140096">
    <property type="term" value="F:catalytic activity, acting on a protein"/>
    <property type="evidence" value="ECO:0007669"/>
    <property type="project" value="UniProtKB-ARBA"/>
</dbReference>
<feature type="compositionally biased region" description="Pro residues" evidence="6">
    <location>
        <begin position="182"/>
        <end position="201"/>
    </location>
</feature>
<comment type="subcellular location">
    <subcellularLocation>
        <location evidence="1">Cytoplasm</location>
    </subcellularLocation>
</comment>
<reference evidence="9 10" key="1">
    <citation type="journal article" date="2018" name="Sci. Rep.">
        <title>Comparative genomics provides insights into the lifestyle and reveals functional heterogeneity of dark septate endophytic fungi.</title>
        <authorList>
            <person name="Knapp D.G."/>
            <person name="Nemeth J.B."/>
            <person name="Barry K."/>
            <person name="Hainaut M."/>
            <person name="Henrissat B."/>
            <person name="Johnson J."/>
            <person name="Kuo A."/>
            <person name="Lim J.H.P."/>
            <person name="Lipzen A."/>
            <person name="Nolan M."/>
            <person name="Ohm R.A."/>
            <person name="Tamas L."/>
            <person name="Grigoriev I.V."/>
            <person name="Spatafora J.W."/>
            <person name="Nagy L.G."/>
            <person name="Kovacs G.M."/>
        </authorList>
    </citation>
    <scope>NUCLEOTIDE SEQUENCE [LARGE SCALE GENOMIC DNA]</scope>
    <source>
        <strain evidence="9 10">DSE2036</strain>
    </source>
</reference>
<dbReference type="Gene3D" id="3.10.20.90">
    <property type="entry name" value="Phosphatidylinositol 3-kinase Catalytic Subunit, Chain A, domain 1"/>
    <property type="match status" value="1"/>
</dbReference>
<feature type="compositionally biased region" description="Polar residues" evidence="6">
    <location>
        <begin position="123"/>
        <end position="153"/>
    </location>
</feature>
<dbReference type="PROSITE" id="PS50144">
    <property type="entry name" value="MATH"/>
    <property type="match status" value="1"/>
</dbReference>
<evidence type="ECO:0000256" key="2">
    <source>
        <dbReference type="ARBA" id="ARBA00022490"/>
    </source>
</evidence>
<keyword evidence="5" id="KW-0862">Zinc</keyword>
<dbReference type="Pfam" id="PF02493">
    <property type="entry name" value="MORN"/>
    <property type="match status" value="4"/>
</dbReference>
<dbReference type="EMBL" id="KZ805303">
    <property type="protein sequence ID" value="PVI07656.1"/>
    <property type="molecule type" value="Genomic_DNA"/>
</dbReference>
<feature type="region of interest" description="Disordered" evidence="6">
    <location>
        <begin position="799"/>
        <end position="835"/>
    </location>
</feature>